<dbReference type="InterPro" id="IPR045902">
    <property type="entry name" value="SANBR-like"/>
</dbReference>
<feature type="compositionally biased region" description="Low complexity" evidence="1">
    <location>
        <begin position="970"/>
        <end position="984"/>
    </location>
</feature>
<dbReference type="KEGG" id="cre:CHLRE_17g715600v5"/>
<keyword evidence="4" id="KW-1185">Reference proteome</keyword>
<dbReference type="PANTHER" id="PTHR20946:SF0">
    <property type="entry name" value="SANT AND BTB DOMAIN REGULATOR OF CLASS SWITCH RECOMBINATION"/>
    <property type="match status" value="1"/>
</dbReference>
<feature type="region of interest" description="Disordered" evidence="1">
    <location>
        <begin position="845"/>
        <end position="1018"/>
    </location>
</feature>
<evidence type="ECO:0000313" key="4">
    <source>
        <dbReference type="Proteomes" id="UP000006906"/>
    </source>
</evidence>
<evidence type="ECO:0000313" key="3">
    <source>
        <dbReference type="EMBL" id="PNW70333.1"/>
    </source>
</evidence>
<feature type="region of interest" description="Disordered" evidence="1">
    <location>
        <begin position="1317"/>
        <end position="1377"/>
    </location>
</feature>
<accession>A0A2K3CPZ1</accession>
<name>A0A2K3CPZ1_CHLRE</name>
<feature type="compositionally biased region" description="Gly residues" evidence="1">
    <location>
        <begin position="1219"/>
        <end position="1228"/>
    </location>
</feature>
<feature type="region of interest" description="Disordered" evidence="1">
    <location>
        <begin position="644"/>
        <end position="770"/>
    </location>
</feature>
<dbReference type="InParanoid" id="A0A2K3CPZ1"/>
<feature type="region of interest" description="Disordered" evidence="1">
    <location>
        <begin position="255"/>
        <end position="297"/>
    </location>
</feature>
<feature type="compositionally biased region" description="Low complexity" evidence="1">
    <location>
        <begin position="790"/>
        <end position="830"/>
    </location>
</feature>
<dbReference type="Proteomes" id="UP000006906">
    <property type="component" value="Chromosome 17"/>
</dbReference>
<gene>
    <name evidence="3" type="ORF">CHLRE_17g715600v5</name>
</gene>
<dbReference type="OrthoDB" id="550012at2759"/>
<feature type="compositionally biased region" description="Basic and acidic residues" evidence="1">
    <location>
        <begin position="504"/>
        <end position="514"/>
    </location>
</feature>
<feature type="domain" description="SANT and BTB" evidence="2">
    <location>
        <begin position="15"/>
        <end position="111"/>
    </location>
</feature>
<feature type="compositionally biased region" description="Low complexity" evidence="1">
    <location>
        <begin position="126"/>
        <end position="152"/>
    </location>
</feature>
<feature type="region of interest" description="Disordered" evidence="1">
    <location>
        <begin position="1490"/>
        <end position="1524"/>
    </location>
</feature>
<feature type="compositionally biased region" description="Low complexity" evidence="1">
    <location>
        <begin position="478"/>
        <end position="492"/>
    </location>
</feature>
<dbReference type="RefSeq" id="XP_042914609.1">
    <property type="nucleotide sequence ID" value="XM_043072150.1"/>
</dbReference>
<dbReference type="Gene3D" id="3.30.710.10">
    <property type="entry name" value="Potassium Channel Kv1.1, Chain A"/>
    <property type="match status" value="1"/>
</dbReference>
<dbReference type="Pfam" id="PF11822">
    <property type="entry name" value="BTB_SANBR"/>
    <property type="match status" value="1"/>
</dbReference>
<feature type="compositionally biased region" description="Low complexity" evidence="1">
    <location>
        <begin position="264"/>
        <end position="283"/>
    </location>
</feature>
<dbReference type="EMBL" id="CM008978">
    <property type="protein sequence ID" value="PNW70333.1"/>
    <property type="molecule type" value="Genomic_DNA"/>
</dbReference>
<organism evidence="3 4">
    <name type="scientific">Chlamydomonas reinhardtii</name>
    <name type="common">Chlamydomonas smithii</name>
    <dbReference type="NCBI Taxonomy" id="3055"/>
    <lineage>
        <taxon>Eukaryota</taxon>
        <taxon>Viridiplantae</taxon>
        <taxon>Chlorophyta</taxon>
        <taxon>core chlorophytes</taxon>
        <taxon>Chlorophyceae</taxon>
        <taxon>CS clade</taxon>
        <taxon>Chlamydomonadales</taxon>
        <taxon>Chlamydomonadaceae</taxon>
        <taxon>Chlamydomonas</taxon>
    </lineage>
</organism>
<dbReference type="GeneID" id="5725942"/>
<feature type="compositionally biased region" description="Low complexity" evidence="1">
    <location>
        <begin position="682"/>
        <end position="695"/>
    </location>
</feature>
<feature type="compositionally biased region" description="Low complexity" evidence="1">
    <location>
        <begin position="949"/>
        <end position="963"/>
    </location>
</feature>
<feature type="region of interest" description="Disordered" evidence="1">
    <location>
        <begin position="126"/>
        <end position="154"/>
    </location>
</feature>
<feature type="region of interest" description="Disordered" evidence="1">
    <location>
        <begin position="788"/>
        <end position="830"/>
    </location>
</feature>
<feature type="region of interest" description="Disordered" evidence="1">
    <location>
        <begin position="1210"/>
        <end position="1243"/>
    </location>
</feature>
<dbReference type="InterPro" id="IPR011333">
    <property type="entry name" value="SKP1/BTB/POZ_sf"/>
</dbReference>
<dbReference type="PANTHER" id="PTHR20946">
    <property type="entry name" value="SANT AND BTB DOMAIN REGULATOR OF CLASS SWITCH RECOMBINATION"/>
    <property type="match status" value="1"/>
</dbReference>
<sequence length="1524" mass="151091">MARAMPKAGQVALAVVKVVDPGRPGAAREFTVGIQELVSGMRYFSDLVAQKASSSEGPLEISVHCDVEVFGWLVRYVTGAVSQEQLDVERVLPLLIAGNFLQMDRLVTDCLTFMAQHLSEVVQQQQQQQQAQAGGTGDTGASAPASAAPRAGASGGGDLTALPLELLSRLAKLVPEHVLEDMVRQPAAGRAAGAAASGAAADDEGGPRGSALALVNKLYKYKLEGSLRELRTTLARCSVCQGLFSLADRGKLECAGSPHHSHAHAPASRGASAGRIHSARGARSGVGAGGGRTGGDGRAAPAVHIPDASWRLQDYLSALRAAHAPWRDIYWHVWGLVHVLYCHACHQHTPAAGLRRCTYHPQAPVFSAAAPPPPRPGSAYAPAAAAAPATAFGFYPCCGASASRTADPRLAAASGCCAREHRLLPSGLGPGAPLPPGLSPALLDTLRRFPDLFSDAADAPLPKMGAAAGPGRPFTPRAANGDGSAAAGSDLGTEGAGTVAGPGEHAREGQDTGEGRAIPPSIRAVLDAAAASAAAAATARRREVAAGTNAAQGLGPAAAAAAAALGYHVEPGSVPGGGVGSVGKGPRAAVAPAGAVPGSPLSLTGDPQLDARLVAAAVARRLTNSSGGGRGAAGPALTAAASDATSKEVGKVHRHADGPDASHARSFTSVAVLQQEAEGEQEAGAATYGAAAGAQQPPPHAQVSGSAMRAVRASSARYGTGGDGPGNGSDLEGGRRGRPLTASGQVPAAYLSSPYLPRPGTAKKPGRSSSLDAALAKELQKLAVRLQDRGPGASQAAASQQQRQPQRALGGAASGGAAATRDAGLPPRPGSRAAIQLQAAAKAGHAGASGASGGGCESDEEVYTDDDDYEPADEVDEGAGSEGAGEGGGREPPSPDSGNPLQRSVQAALARAQQRRREEAQAELQAQEPYQPPHGVQAHQHHTHRQHLQAQQAPSRSPPAAVASPPPSRHTPTTSSPVSPTPLVRPERGGPGSAVDAQAGRSPAMQARSPGPGRRPDAAAVDAATTTAEVYGVGAGSLGAAARPGPPLLHSAPAAAALETPAEAERRQLIEAYKTQAVLSPRPAHYQMISIAELPSGAGDLAHGAGAGGATAARLLAHRTSGLGAALAAAASAPAVAAASVDVVGRPGSLAAASGAPSGPGLRAGAAAQSQLLARSWGPEAAMAVEPGVAAVASSRAGFFSLPYPDYDSDSEAATGRESSGGGAGPVGVGASSAARGRPNDVASTPVGLQGAAAVGCGPLAAGAAAGTGGPVSSSSVSAASGVKGRKLRMELLYEDDNYRMDLLLKHLLACRPSTRTATAANSGAGAKPGRSGAGGGGAVGPQRSMSRGHGFGAAGRPLSAAPLASSAPGAQRHRARSVSHVMRLANLYQPAASGGAGGWRGTDAAAAAAARAGGDGAVAASGDVRRPVSAAMRSFSNVSTNAAAAAAMGVEPGVLGGGGRRHEAGMGYGGGGSGGLRPEAGHFGSMTWHLDSGAAGGPAPRVPLPRTSSAAERRPVSAPRPRR</sequence>
<feature type="compositionally biased region" description="Gly residues" evidence="1">
    <location>
        <begin position="284"/>
        <end position="297"/>
    </location>
</feature>
<evidence type="ECO:0000256" key="1">
    <source>
        <dbReference type="SAM" id="MobiDB-lite"/>
    </source>
</evidence>
<feature type="compositionally biased region" description="Basic and acidic residues" evidence="1">
    <location>
        <begin position="645"/>
        <end position="663"/>
    </location>
</feature>
<reference evidence="3 4" key="1">
    <citation type="journal article" date="2007" name="Science">
        <title>The Chlamydomonas genome reveals the evolution of key animal and plant functions.</title>
        <authorList>
            <person name="Merchant S.S."/>
            <person name="Prochnik S.E."/>
            <person name="Vallon O."/>
            <person name="Harris E.H."/>
            <person name="Karpowicz S.J."/>
            <person name="Witman G.B."/>
            <person name="Terry A."/>
            <person name="Salamov A."/>
            <person name="Fritz-Laylin L.K."/>
            <person name="Marechal-Drouard L."/>
            <person name="Marshall W.F."/>
            <person name="Qu L.H."/>
            <person name="Nelson D.R."/>
            <person name="Sanderfoot A.A."/>
            <person name="Spalding M.H."/>
            <person name="Kapitonov V.V."/>
            <person name="Ren Q."/>
            <person name="Ferris P."/>
            <person name="Lindquist E."/>
            <person name="Shapiro H."/>
            <person name="Lucas S.M."/>
            <person name="Grimwood J."/>
            <person name="Schmutz J."/>
            <person name="Cardol P."/>
            <person name="Cerutti H."/>
            <person name="Chanfreau G."/>
            <person name="Chen C.L."/>
            <person name="Cognat V."/>
            <person name="Croft M.T."/>
            <person name="Dent R."/>
            <person name="Dutcher S."/>
            <person name="Fernandez E."/>
            <person name="Fukuzawa H."/>
            <person name="Gonzalez-Ballester D."/>
            <person name="Gonzalez-Halphen D."/>
            <person name="Hallmann A."/>
            <person name="Hanikenne M."/>
            <person name="Hippler M."/>
            <person name="Inwood W."/>
            <person name="Jabbari K."/>
            <person name="Kalanon M."/>
            <person name="Kuras R."/>
            <person name="Lefebvre P.A."/>
            <person name="Lemaire S.D."/>
            <person name="Lobanov A.V."/>
            <person name="Lohr M."/>
            <person name="Manuell A."/>
            <person name="Meier I."/>
            <person name="Mets L."/>
            <person name="Mittag M."/>
            <person name="Mittelmeier T."/>
            <person name="Moroney J.V."/>
            <person name="Moseley J."/>
            <person name="Napoli C."/>
            <person name="Nedelcu A.M."/>
            <person name="Niyogi K."/>
            <person name="Novoselov S.V."/>
            <person name="Paulsen I.T."/>
            <person name="Pazour G."/>
            <person name="Purton S."/>
            <person name="Ral J.P."/>
            <person name="Riano-Pachon D.M."/>
            <person name="Riekhof W."/>
            <person name="Rymarquis L."/>
            <person name="Schroda M."/>
            <person name="Stern D."/>
            <person name="Umen J."/>
            <person name="Willows R."/>
            <person name="Wilson N."/>
            <person name="Zimmer S.L."/>
            <person name="Allmer J."/>
            <person name="Balk J."/>
            <person name="Bisova K."/>
            <person name="Chen C.J."/>
            <person name="Elias M."/>
            <person name="Gendler K."/>
            <person name="Hauser C."/>
            <person name="Lamb M.R."/>
            <person name="Ledford H."/>
            <person name="Long J.C."/>
            <person name="Minagawa J."/>
            <person name="Page M.D."/>
            <person name="Pan J."/>
            <person name="Pootakham W."/>
            <person name="Roje S."/>
            <person name="Rose A."/>
            <person name="Stahlberg E."/>
            <person name="Terauchi A.M."/>
            <person name="Yang P."/>
            <person name="Ball S."/>
            <person name="Bowler C."/>
            <person name="Dieckmann C.L."/>
            <person name="Gladyshev V.N."/>
            <person name="Green P."/>
            <person name="Jorgensen R."/>
            <person name="Mayfield S."/>
            <person name="Mueller-Roeber B."/>
            <person name="Rajamani S."/>
            <person name="Sayre R.T."/>
            <person name="Brokstein P."/>
            <person name="Dubchak I."/>
            <person name="Goodstein D."/>
            <person name="Hornick L."/>
            <person name="Huang Y.W."/>
            <person name="Jhaveri J."/>
            <person name="Luo Y."/>
            <person name="Martinez D."/>
            <person name="Ngau W.C."/>
            <person name="Otillar B."/>
            <person name="Poliakov A."/>
            <person name="Porter A."/>
            <person name="Szajkowski L."/>
            <person name="Werner G."/>
            <person name="Zhou K."/>
            <person name="Grigoriev I.V."/>
            <person name="Rokhsar D.S."/>
            <person name="Grossman A.R."/>
        </authorList>
    </citation>
    <scope>NUCLEOTIDE SEQUENCE [LARGE SCALE GENOMIC DNA]</scope>
    <source>
        <strain evidence="4">CC-503</strain>
    </source>
</reference>
<dbReference type="Gramene" id="PNW70333">
    <property type="protein sequence ID" value="PNW70333"/>
    <property type="gene ID" value="CHLRE_17g715600v5"/>
</dbReference>
<protein>
    <recommendedName>
        <fullName evidence="2">SANT and BTB domain-containing protein</fullName>
    </recommendedName>
</protein>
<feature type="region of interest" description="Disordered" evidence="1">
    <location>
        <begin position="463"/>
        <end position="517"/>
    </location>
</feature>
<feature type="compositionally biased region" description="Acidic residues" evidence="1">
    <location>
        <begin position="857"/>
        <end position="879"/>
    </location>
</feature>
<feature type="compositionally biased region" description="Low complexity" evidence="1">
    <location>
        <begin position="704"/>
        <end position="717"/>
    </location>
</feature>
<feature type="compositionally biased region" description="Low complexity" evidence="1">
    <location>
        <begin position="1355"/>
        <end position="1371"/>
    </location>
</feature>
<dbReference type="InterPro" id="IPR021777">
    <property type="entry name" value="SANBR_BTB"/>
</dbReference>
<evidence type="ECO:0000259" key="2">
    <source>
        <dbReference type="Pfam" id="PF11822"/>
    </source>
</evidence>
<proteinExistence type="predicted"/>